<evidence type="ECO:0000256" key="1">
    <source>
        <dbReference type="SAM" id="MobiDB-lite"/>
    </source>
</evidence>
<evidence type="ECO:0000256" key="2">
    <source>
        <dbReference type="SAM" id="Phobius"/>
    </source>
</evidence>
<dbReference type="AlphaFoldDB" id="A0A1G7AEH5"/>
<evidence type="ECO:0000313" key="3">
    <source>
        <dbReference type="EMBL" id="SDE13212.1"/>
    </source>
</evidence>
<proteinExistence type="predicted"/>
<keyword evidence="4" id="KW-1185">Reference proteome</keyword>
<feature type="region of interest" description="Disordered" evidence="1">
    <location>
        <begin position="88"/>
        <end position="124"/>
    </location>
</feature>
<gene>
    <name evidence="3" type="ORF">SAMN05421872_11587</name>
</gene>
<evidence type="ECO:0000313" key="4">
    <source>
        <dbReference type="Proteomes" id="UP000199034"/>
    </source>
</evidence>
<dbReference type="EMBL" id="FMZM01000015">
    <property type="protein sequence ID" value="SDE13212.1"/>
    <property type="molecule type" value="Genomic_DNA"/>
</dbReference>
<sequence>MLYVWIAIAIVAVAVLVTLLVLSRKRKLERDRAEAGQLRAAAQAHTGDIVSTQQEVEVRAEDAAIAHEEAKLADERLAEAERELAQAEAKQEDVLRAADRLDPHRKSDELDISPAPTGSHRKEV</sequence>
<protein>
    <submittedName>
        <fullName evidence="3">Uncharacterized protein</fullName>
    </submittedName>
</protein>
<feature type="transmembrane region" description="Helical" evidence="2">
    <location>
        <begin position="6"/>
        <end position="22"/>
    </location>
</feature>
<keyword evidence="2" id="KW-0472">Membrane</keyword>
<reference evidence="4" key="1">
    <citation type="submission" date="2016-10" db="EMBL/GenBank/DDBJ databases">
        <authorList>
            <person name="Varghese N."/>
            <person name="Submissions S."/>
        </authorList>
    </citation>
    <scope>NUCLEOTIDE SEQUENCE [LARGE SCALE GENOMIC DNA]</scope>
    <source>
        <strain evidence="4">CGMCC 4.6858</strain>
    </source>
</reference>
<keyword evidence="2" id="KW-1133">Transmembrane helix</keyword>
<dbReference type="RefSeq" id="WP_090860587.1">
    <property type="nucleotide sequence ID" value="NZ_FMZM01000015.1"/>
</dbReference>
<feature type="compositionally biased region" description="Basic and acidic residues" evidence="1">
    <location>
        <begin position="88"/>
        <end position="109"/>
    </location>
</feature>
<accession>A0A1G7AEH5</accession>
<dbReference type="Proteomes" id="UP000199034">
    <property type="component" value="Unassembled WGS sequence"/>
</dbReference>
<name>A0A1G7AEH5_9ACTN</name>
<organism evidence="3 4">
    <name type="scientific">Nocardioides lianchengensis</name>
    <dbReference type="NCBI Taxonomy" id="1045774"/>
    <lineage>
        <taxon>Bacteria</taxon>
        <taxon>Bacillati</taxon>
        <taxon>Actinomycetota</taxon>
        <taxon>Actinomycetes</taxon>
        <taxon>Propionibacteriales</taxon>
        <taxon>Nocardioidaceae</taxon>
        <taxon>Nocardioides</taxon>
    </lineage>
</organism>
<dbReference type="STRING" id="1045774.SAMN05421872_11587"/>
<keyword evidence="2" id="KW-0812">Transmembrane</keyword>